<reference evidence="2 3" key="1">
    <citation type="submission" date="2023-04" db="EMBL/GenBank/DDBJ databases">
        <title>Genome Sequence of Selenomonas sputigena ATCC 33150.</title>
        <authorList>
            <person name="Miller D.P."/>
            <person name="Anvari S."/>
            <person name="Polson S.W."/>
            <person name="Macdonald M."/>
            <person name="Mcdowell J.V."/>
        </authorList>
    </citation>
    <scope>NUCLEOTIDE SEQUENCE [LARGE SCALE GENOMIC DNA]</scope>
    <source>
        <strain evidence="2 3">ATCC 33150</strain>
    </source>
</reference>
<dbReference type="EMBL" id="JARVLH010000004">
    <property type="protein sequence ID" value="MEX5285519.1"/>
    <property type="molecule type" value="Genomic_DNA"/>
</dbReference>
<organism evidence="2 3">
    <name type="scientific">Selenomonas sputigena</name>
    <dbReference type="NCBI Taxonomy" id="69823"/>
    <lineage>
        <taxon>Bacteria</taxon>
        <taxon>Bacillati</taxon>
        <taxon>Bacillota</taxon>
        <taxon>Negativicutes</taxon>
        <taxon>Selenomonadales</taxon>
        <taxon>Selenomonadaceae</taxon>
        <taxon>Selenomonas</taxon>
    </lineage>
</organism>
<dbReference type="RefSeq" id="WP_368847246.1">
    <property type="nucleotide sequence ID" value="NZ_CP194411.1"/>
</dbReference>
<protein>
    <submittedName>
        <fullName evidence="2">PilZ domain-containing protein</fullName>
    </submittedName>
</protein>
<dbReference type="Pfam" id="PF07238">
    <property type="entry name" value="PilZ"/>
    <property type="match status" value="1"/>
</dbReference>
<feature type="domain" description="PilZ" evidence="1">
    <location>
        <begin position="100"/>
        <end position="175"/>
    </location>
</feature>
<proteinExistence type="predicted"/>
<evidence type="ECO:0000259" key="1">
    <source>
        <dbReference type="Pfam" id="PF07238"/>
    </source>
</evidence>
<accession>A0ABV3X5P5</accession>
<comment type="caution">
    <text evidence="2">The sequence shown here is derived from an EMBL/GenBank/DDBJ whole genome shotgun (WGS) entry which is preliminary data.</text>
</comment>
<sequence>MICTIVPEAALEAGQMLYFQEENRPHLWEGRLLEITEDKLLVSICPASDSSSHDISPRTRLRCSAPLENCTYRFSAAFCGNAPLDGRIWYVEKPTTIVCQQRRSWRVPVTLPINLQPKEQEAFPVLPQKATLVDIGGHGLCFVSPIPFPEGMRLSIEIPALPWESKQAVVRRSAALNSLAGPIHHIGALLEQPLSRQEQEELLHHVHSLQKEYPI</sequence>
<dbReference type="Proteomes" id="UP001559623">
    <property type="component" value="Unassembled WGS sequence"/>
</dbReference>
<gene>
    <name evidence="2" type="ORF">QCO44_07705</name>
</gene>
<keyword evidence="3" id="KW-1185">Reference proteome</keyword>
<name>A0ABV3X5P5_9FIRM</name>
<dbReference type="InterPro" id="IPR009875">
    <property type="entry name" value="PilZ_domain"/>
</dbReference>
<evidence type="ECO:0000313" key="2">
    <source>
        <dbReference type="EMBL" id="MEX5285519.1"/>
    </source>
</evidence>
<evidence type="ECO:0000313" key="3">
    <source>
        <dbReference type="Proteomes" id="UP001559623"/>
    </source>
</evidence>